<dbReference type="EMBL" id="LKEA01000014">
    <property type="protein sequence ID" value="ROW04559.1"/>
    <property type="molecule type" value="Genomic_DNA"/>
</dbReference>
<feature type="region of interest" description="Disordered" evidence="1">
    <location>
        <begin position="263"/>
        <end position="283"/>
    </location>
</feature>
<evidence type="ECO:0000313" key="2">
    <source>
        <dbReference type="EMBL" id="ROW04559.1"/>
    </source>
</evidence>
<evidence type="ECO:0000256" key="1">
    <source>
        <dbReference type="SAM" id="MobiDB-lite"/>
    </source>
</evidence>
<name>A0A423WMB4_9PEZI</name>
<feature type="compositionally biased region" description="Basic and acidic residues" evidence="1">
    <location>
        <begin position="202"/>
        <end position="217"/>
    </location>
</feature>
<feature type="compositionally biased region" description="Low complexity" evidence="1">
    <location>
        <begin position="189"/>
        <end position="201"/>
    </location>
</feature>
<dbReference type="OrthoDB" id="5244655at2759"/>
<feature type="region of interest" description="Disordered" evidence="1">
    <location>
        <begin position="1"/>
        <end position="247"/>
    </location>
</feature>
<reference evidence="2 3" key="1">
    <citation type="submission" date="2015-09" db="EMBL/GenBank/DDBJ databases">
        <title>Host preference determinants of Valsa canker pathogens revealed by comparative genomics.</title>
        <authorList>
            <person name="Yin Z."/>
            <person name="Huang L."/>
        </authorList>
    </citation>
    <scope>NUCLEOTIDE SEQUENCE [LARGE SCALE GENOMIC DNA]</scope>
    <source>
        <strain evidence="2 3">03-1</strain>
    </source>
</reference>
<feature type="compositionally biased region" description="Basic and acidic residues" evidence="1">
    <location>
        <begin position="156"/>
        <end position="166"/>
    </location>
</feature>
<gene>
    <name evidence="2" type="ORF">VMCG_04968</name>
</gene>
<dbReference type="Proteomes" id="UP000283895">
    <property type="component" value="Unassembled WGS sequence"/>
</dbReference>
<sequence length="425" mass="45688">MPSTPVSEEATSNEAKTTPPPRKRRAVNSKAGSGRSSKRRATTPCRITRSRFKRMSEKSSTPQSLNPGLEMSPRRWRTLAGGQRATTAAPRPPYAIVEASVAPERLENKSPTRTQKDREVSEADITADSRLAQAAIEAGLTTESPAGDVVVPEPSQGHEKLREHDPANSIAEVVDGAKATQDSAPAEQSNTSSPSASTISPETHKIDGGPEKNHDGTECDQPCPVAVVGDSLDQGSDETVETEPKAAPEVLEARGATGADTDAQITNQGKTKGQPPIPWLPDRADSFRPQWEWSTSWRIQSQTQARGYVEVSPNTQHTPPLIRSGGIGGEVETPIQHHTPGGSNFTLPWQPEANRAIHTAGAAQIVSADEHQALTGPLPPAVVQCEPAPYSVEGCQYSPEVFPADFEEYEPEDCELEEWDDDVDP</sequence>
<organism evidence="2 3">
    <name type="scientific">Cytospora schulzeri</name>
    <dbReference type="NCBI Taxonomy" id="448051"/>
    <lineage>
        <taxon>Eukaryota</taxon>
        <taxon>Fungi</taxon>
        <taxon>Dikarya</taxon>
        <taxon>Ascomycota</taxon>
        <taxon>Pezizomycotina</taxon>
        <taxon>Sordariomycetes</taxon>
        <taxon>Sordariomycetidae</taxon>
        <taxon>Diaporthales</taxon>
        <taxon>Cytosporaceae</taxon>
        <taxon>Cytospora</taxon>
    </lineage>
</organism>
<proteinExistence type="predicted"/>
<comment type="caution">
    <text evidence="2">The sequence shown here is derived from an EMBL/GenBank/DDBJ whole genome shotgun (WGS) entry which is preliminary data.</text>
</comment>
<dbReference type="AlphaFoldDB" id="A0A423WMB4"/>
<evidence type="ECO:0000313" key="3">
    <source>
        <dbReference type="Proteomes" id="UP000283895"/>
    </source>
</evidence>
<keyword evidence="3" id="KW-1185">Reference proteome</keyword>
<protein>
    <submittedName>
        <fullName evidence="2">Uncharacterized protein</fullName>
    </submittedName>
</protein>
<feature type="compositionally biased region" description="Polar residues" evidence="1">
    <location>
        <begin position="1"/>
        <end position="16"/>
    </location>
</feature>
<feature type="compositionally biased region" description="Basic and acidic residues" evidence="1">
    <location>
        <begin position="104"/>
        <end position="121"/>
    </location>
</feature>
<accession>A0A423WMB4</accession>